<proteinExistence type="predicted"/>
<organism evidence="1 2">
    <name type="scientific">Saccharopolyspora elongata</name>
    <dbReference type="NCBI Taxonomy" id="2530387"/>
    <lineage>
        <taxon>Bacteria</taxon>
        <taxon>Bacillati</taxon>
        <taxon>Actinomycetota</taxon>
        <taxon>Actinomycetes</taxon>
        <taxon>Pseudonocardiales</taxon>
        <taxon>Pseudonocardiaceae</taxon>
        <taxon>Saccharopolyspora</taxon>
    </lineage>
</organism>
<evidence type="ECO:0000313" key="1">
    <source>
        <dbReference type="EMBL" id="TDD50142.1"/>
    </source>
</evidence>
<dbReference type="AlphaFoldDB" id="A0A4R4Z277"/>
<dbReference type="RefSeq" id="WP_132486599.1">
    <property type="nucleotide sequence ID" value="NZ_SMKW01000022.1"/>
</dbReference>
<accession>A0A4R4Z277</accession>
<dbReference type="OrthoDB" id="3687068at2"/>
<name>A0A4R4Z277_9PSEU</name>
<gene>
    <name evidence="1" type="ORF">E1288_18210</name>
</gene>
<reference evidence="1 2" key="1">
    <citation type="submission" date="2019-03" db="EMBL/GenBank/DDBJ databases">
        <title>Draft genome sequences of novel Actinobacteria.</title>
        <authorList>
            <person name="Sahin N."/>
            <person name="Ay H."/>
            <person name="Saygin H."/>
        </authorList>
    </citation>
    <scope>NUCLEOTIDE SEQUENCE [LARGE SCALE GENOMIC DNA]</scope>
    <source>
        <strain evidence="1 2">7K502</strain>
    </source>
</reference>
<protein>
    <submittedName>
        <fullName evidence="1">Uncharacterized protein</fullName>
    </submittedName>
</protein>
<sequence>MPEYEHPLEALHSGRDAVATAVSRQARTPQPSLRELHAFGSAIVSTIAQLSQLSSVLAEQVGRFDERELERAKTSDHPGDKLKVAGTHLARLSDQLEVAVTDAIRYWTTIESVDLHTSGDLRARPETEA</sequence>
<dbReference type="EMBL" id="SMKW01000022">
    <property type="protein sequence ID" value="TDD50142.1"/>
    <property type="molecule type" value="Genomic_DNA"/>
</dbReference>
<evidence type="ECO:0000313" key="2">
    <source>
        <dbReference type="Proteomes" id="UP000294947"/>
    </source>
</evidence>
<keyword evidence="2" id="KW-1185">Reference proteome</keyword>
<dbReference type="Proteomes" id="UP000294947">
    <property type="component" value="Unassembled WGS sequence"/>
</dbReference>
<comment type="caution">
    <text evidence="1">The sequence shown here is derived from an EMBL/GenBank/DDBJ whole genome shotgun (WGS) entry which is preliminary data.</text>
</comment>